<dbReference type="PANTHER" id="PTHR43420:SF47">
    <property type="entry name" value="N-ACETYLTRANSFERASE DOMAIN-CONTAINING PROTEIN"/>
    <property type="match status" value="1"/>
</dbReference>
<dbReference type="Proteomes" id="UP000180246">
    <property type="component" value="Unassembled WGS sequence"/>
</dbReference>
<proteinExistence type="predicted"/>
<gene>
    <name evidence="4" type="ORF">LO55_3523</name>
</gene>
<dbReference type="InterPro" id="IPR000182">
    <property type="entry name" value="GNAT_dom"/>
</dbReference>
<comment type="caution">
    <text evidence="4">The sequence shown here is derived from an EMBL/GenBank/DDBJ whole genome shotgun (WGS) entry which is preliminary data.</text>
</comment>
<organism evidence="4 5">
    <name type="scientific">Massilia timonae</name>
    <dbReference type="NCBI Taxonomy" id="47229"/>
    <lineage>
        <taxon>Bacteria</taxon>
        <taxon>Pseudomonadati</taxon>
        <taxon>Pseudomonadota</taxon>
        <taxon>Betaproteobacteria</taxon>
        <taxon>Burkholderiales</taxon>
        <taxon>Oxalobacteraceae</taxon>
        <taxon>Telluria group</taxon>
        <taxon>Massilia</taxon>
    </lineage>
</organism>
<dbReference type="AlphaFoldDB" id="A0A1S2NDY2"/>
<name>A0A1S2NDY2_9BURK</name>
<evidence type="ECO:0000256" key="1">
    <source>
        <dbReference type="ARBA" id="ARBA00022679"/>
    </source>
</evidence>
<protein>
    <submittedName>
        <fullName evidence="4">Acetyltransferase domain protein</fullName>
    </submittedName>
</protein>
<reference evidence="4 5" key="1">
    <citation type="submission" date="2014-10" db="EMBL/GenBank/DDBJ databases">
        <authorList>
            <person name="Seo M.-J."/>
            <person name="Seok Y.J."/>
            <person name="Cha I.-T."/>
        </authorList>
    </citation>
    <scope>NUCLEOTIDE SEQUENCE [LARGE SCALE GENOMIC DNA]</scope>
    <source>
        <strain evidence="4 5">NEU</strain>
    </source>
</reference>
<evidence type="ECO:0000259" key="3">
    <source>
        <dbReference type="PROSITE" id="PS51186"/>
    </source>
</evidence>
<dbReference type="CDD" id="cd04301">
    <property type="entry name" value="NAT_SF"/>
    <property type="match status" value="1"/>
</dbReference>
<evidence type="ECO:0000256" key="2">
    <source>
        <dbReference type="ARBA" id="ARBA00023315"/>
    </source>
</evidence>
<dbReference type="PROSITE" id="PS51186">
    <property type="entry name" value="GNAT"/>
    <property type="match status" value="1"/>
</dbReference>
<evidence type="ECO:0000313" key="4">
    <source>
        <dbReference type="EMBL" id="OIJ43306.1"/>
    </source>
</evidence>
<dbReference type="PANTHER" id="PTHR43420">
    <property type="entry name" value="ACETYLTRANSFERASE"/>
    <property type="match status" value="1"/>
</dbReference>
<dbReference type="SUPFAM" id="SSF55729">
    <property type="entry name" value="Acyl-CoA N-acyltransferases (Nat)"/>
    <property type="match status" value="1"/>
</dbReference>
<evidence type="ECO:0000313" key="5">
    <source>
        <dbReference type="Proteomes" id="UP000180246"/>
    </source>
</evidence>
<dbReference type="EMBL" id="JRYB01000001">
    <property type="protein sequence ID" value="OIJ43306.1"/>
    <property type="molecule type" value="Genomic_DNA"/>
</dbReference>
<dbReference type="Pfam" id="PF00583">
    <property type="entry name" value="Acetyltransf_1"/>
    <property type="match status" value="1"/>
</dbReference>
<keyword evidence="2" id="KW-0012">Acyltransferase</keyword>
<keyword evidence="1 4" id="KW-0808">Transferase</keyword>
<dbReference type="GO" id="GO:0016747">
    <property type="term" value="F:acyltransferase activity, transferring groups other than amino-acyl groups"/>
    <property type="evidence" value="ECO:0007669"/>
    <property type="project" value="InterPro"/>
</dbReference>
<sequence>MNVSLWPVTVDNVETLLEMQLPPEQDRWLANNAYSIAQASFYPDWRMRAIYHDGAPAGFLLYDVASRDEAGHYGIYRFMVDHPRQGRGIGRRALQLLLAELRAQPDAQRITICYKPENVAARALYRSCGFVEVGVDELGEMIGEIRLGGAETVAQAS</sequence>
<feature type="domain" description="N-acetyltransferase" evidence="3">
    <location>
        <begin position="3"/>
        <end position="148"/>
    </location>
</feature>
<dbReference type="InterPro" id="IPR016181">
    <property type="entry name" value="Acyl_CoA_acyltransferase"/>
</dbReference>
<accession>A0A1S2NDY2</accession>
<dbReference type="Gene3D" id="3.40.630.30">
    <property type="match status" value="1"/>
</dbReference>
<dbReference type="InterPro" id="IPR050680">
    <property type="entry name" value="YpeA/RimI_acetyltransf"/>
</dbReference>